<protein>
    <submittedName>
        <fullName evidence="3">Uncharacterized protein</fullName>
    </submittedName>
</protein>
<organism evidence="3 4">
    <name type="scientific">Chytriomyces confervae</name>
    <dbReference type="NCBI Taxonomy" id="246404"/>
    <lineage>
        <taxon>Eukaryota</taxon>
        <taxon>Fungi</taxon>
        <taxon>Fungi incertae sedis</taxon>
        <taxon>Chytridiomycota</taxon>
        <taxon>Chytridiomycota incertae sedis</taxon>
        <taxon>Chytridiomycetes</taxon>
        <taxon>Chytridiales</taxon>
        <taxon>Chytriomycetaceae</taxon>
        <taxon>Chytriomyces</taxon>
    </lineage>
</organism>
<accession>A0A507EJ64</accession>
<evidence type="ECO:0000313" key="3">
    <source>
        <dbReference type="EMBL" id="TPX63884.1"/>
    </source>
</evidence>
<comment type="caution">
    <text evidence="3">The sequence shown here is derived from an EMBL/GenBank/DDBJ whole genome shotgun (WGS) entry which is preliminary data.</text>
</comment>
<proteinExistence type="predicted"/>
<evidence type="ECO:0000256" key="1">
    <source>
        <dbReference type="SAM" id="MobiDB-lite"/>
    </source>
</evidence>
<dbReference type="InterPro" id="IPR013726">
    <property type="entry name" value="Mitofissin"/>
</dbReference>
<feature type="transmembrane region" description="Helical" evidence="2">
    <location>
        <begin position="6"/>
        <end position="24"/>
    </location>
</feature>
<name>A0A507EJ64_9FUNG</name>
<keyword evidence="4" id="KW-1185">Reference proteome</keyword>
<dbReference type="Pfam" id="PF08520">
    <property type="entry name" value="Mitofissin"/>
    <property type="match status" value="1"/>
</dbReference>
<keyword evidence="2" id="KW-0472">Membrane</keyword>
<feature type="region of interest" description="Disordered" evidence="1">
    <location>
        <begin position="97"/>
        <end position="152"/>
    </location>
</feature>
<keyword evidence="2" id="KW-1133">Transmembrane helix</keyword>
<feature type="transmembrane region" description="Helical" evidence="2">
    <location>
        <begin position="36"/>
        <end position="53"/>
    </location>
</feature>
<reference evidence="3 4" key="1">
    <citation type="journal article" date="2019" name="Sci. Rep.">
        <title>Comparative genomics of chytrid fungi reveal insights into the obligate biotrophic and pathogenic lifestyle of Synchytrium endobioticum.</title>
        <authorList>
            <person name="van de Vossenberg B.T.L.H."/>
            <person name="Warris S."/>
            <person name="Nguyen H.D.T."/>
            <person name="van Gent-Pelzer M.P.E."/>
            <person name="Joly D.L."/>
            <person name="van de Geest H.C."/>
            <person name="Bonants P.J.M."/>
            <person name="Smith D.S."/>
            <person name="Levesque C.A."/>
            <person name="van der Lee T.A.J."/>
        </authorList>
    </citation>
    <scope>NUCLEOTIDE SEQUENCE [LARGE SCALE GENOMIC DNA]</scope>
    <source>
        <strain evidence="3 4">CBS 675.73</strain>
    </source>
</reference>
<evidence type="ECO:0000256" key="2">
    <source>
        <dbReference type="SAM" id="Phobius"/>
    </source>
</evidence>
<dbReference type="Proteomes" id="UP000320333">
    <property type="component" value="Unassembled WGS sequence"/>
</dbReference>
<dbReference type="OrthoDB" id="16824at2759"/>
<keyword evidence="2" id="KW-0812">Transmembrane</keyword>
<sequence length="152" mass="16759">MRLIPIAVDLIILATFFASVLRVGRLELRLEKIDNFVIRWTLLQLIFLGNAVLDTCIGMAAQSQFFVSVARREDEHMKPSNISTNLASSAMSGLASALGLGSGPKDQAGGGEERRWRAESPGLRPYDTAPTGLQKKRSSSQMRETLTRILDR</sequence>
<evidence type="ECO:0000313" key="4">
    <source>
        <dbReference type="Proteomes" id="UP000320333"/>
    </source>
</evidence>
<dbReference type="EMBL" id="QEAP01000578">
    <property type="protein sequence ID" value="TPX63884.1"/>
    <property type="molecule type" value="Genomic_DNA"/>
</dbReference>
<gene>
    <name evidence="3" type="ORF">CcCBS67573_g08559</name>
</gene>
<dbReference type="AlphaFoldDB" id="A0A507EJ64"/>